<evidence type="ECO:0000259" key="1">
    <source>
        <dbReference type="PROSITE" id="PS51704"/>
    </source>
</evidence>
<dbReference type="GO" id="GO:0006629">
    <property type="term" value="P:lipid metabolic process"/>
    <property type="evidence" value="ECO:0007669"/>
    <property type="project" value="InterPro"/>
</dbReference>
<organism evidence="2 3">
    <name type="scientific">Roseovarius pacificus</name>
    <dbReference type="NCBI Taxonomy" id="337701"/>
    <lineage>
        <taxon>Bacteria</taxon>
        <taxon>Pseudomonadati</taxon>
        <taxon>Pseudomonadota</taxon>
        <taxon>Alphaproteobacteria</taxon>
        <taxon>Rhodobacterales</taxon>
        <taxon>Roseobacteraceae</taxon>
        <taxon>Roseovarius</taxon>
    </lineage>
</organism>
<proteinExistence type="predicted"/>
<dbReference type="SUPFAM" id="SSF51695">
    <property type="entry name" value="PLC-like phosphodiesterases"/>
    <property type="match status" value="1"/>
</dbReference>
<sequence length="255" mass="27818">MIPLPDAFRRVPLAHRALHDIEDGRPENSRAAIRAAMKAGYGIEIDLQLSSDGRAMVFHDYDLGRLTGVKGPVQQRSASDLGQIGLKGGDEGIPTFAEVLEIVGGRVPLLVELKDQHGQMGQGDRRLETAVARDVAGYGGPLALMSFNPHSVAALRELAPAVPRGLTTCGYRRMNWPLLKSGVREHLRAIPDFDRAGAVFISHDSKDLNNPRVADLRAEGVAILCWTIRSRQAERDARSRADNVTFEGYLPDVPS</sequence>
<name>A0A1M7CA89_9RHOB</name>
<evidence type="ECO:0000313" key="2">
    <source>
        <dbReference type="EMBL" id="SHL64165.1"/>
    </source>
</evidence>
<dbReference type="PANTHER" id="PTHR46211:SF1">
    <property type="entry name" value="GLYCEROPHOSPHODIESTER PHOSPHODIESTERASE, CYTOPLASMIC"/>
    <property type="match status" value="1"/>
</dbReference>
<dbReference type="STRING" id="337701.SAMN05444398_104167"/>
<protein>
    <submittedName>
        <fullName evidence="2">Glycerophosphoryl diester phosphodiesterase</fullName>
    </submittedName>
</protein>
<dbReference type="InterPro" id="IPR017946">
    <property type="entry name" value="PLC-like_Pdiesterase_TIM-brl"/>
</dbReference>
<dbReference type="AlphaFoldDB" id="A0A1M7CA89"/>
<dbReference type="GO" id="GO:0008081">
    <property type="term" value="F:phosphoric diester hydrolase activity"/>
    <property type="evidence" value="ECO:0007669"/>
    <property type="project" value="InterPro"/>
</dbReference>
<gene>
    <name evidence="2" type="ORF">SAMN05444398_104167</name>
</gene>
<dbReference type="RefSeq" id="WP_073034509.1">
    <property type="nucleotide sequence ID" value="NZ_BMLR01000004.1"/>
</dbReference>
<feature type="domain" description="GP-PDE" evidence="1">
    <location>
        <begin position="10"/>
        <end position="255"/>
    </location>
</feature>
<reference evidence="2 3" key="1">
    <citation type="submission" date="2016-11" db="EMBL/GenBank/DDBJ databases">
        <authorList>
            <person name="Jaros S."/>
            <person name="Januszkiewicz K."/>
            <person name="Wedrychowicz H."/>
        </authorList>
    </citation>
    <scope>NUCLEOTIDE SEQUENCE [LARGE SCALE GENOMIC DNA]</scope>
    <source>
        <strain evidence="2 3">DSM 29589</strain>
    </source>
</reference>
<dbReference type="PANTHER" id="PTHR46211">
    <property type="entry name" value="GLYCEROPHOSPHORYL DIESTER PHOSPHODIESTERASE"/>
    <property type="match status" value="1"/>
</dbReference>
<dbReference type="OrthoDB" id="384721at2"/>
<dbReference type="Pfam" id="PF03009">
    <property type="entry name" value="GDPD"/>
    <property type="match status" value="1"/>
</dbReference>
<accession>A0A1M7CA89</accession>
<dbReference type="Gene3D" id="3.20.20.190">
    <property type="entry name" value="Phosphatidylinositol (PI) phosphodiesterase"/>
    <property type="match status" value="1"/>
</dbReference>
<evidence type="ECO:0000313" key="3">
    <source>
        <dbReference type="Proteomes" id="UP000183974"/>
    </source>
</evidence>
<dbReference type="PROSITE" id="PS51704">
    <property type="entry name" value="GP_PDE"/>
    <property type="match status" value="1"/>
</dbReference>
<dbReference type="Proteomes" id="UP000183974">
    <property type="component" value="Unassembled WGS sequence"/>
</dbReference>
<keyword evidence="3" id="KW-1185">Reference proteome</keyword>
<dbReference type="EMBL" id="FRBR01000004">
    <property type="protein sequence ID" value="SHL64165.1"/>
    <property type="molecule type" value="Genomic_DNA"/>
</dbReference>
<dbReference type="InterPro" id="IPR030395">
    <property type="entry name" value="GP_PDE_dom"/>
</dbReference>